<keyword evidence="2" id="KW-1185">Reference proteome</keyword>
<dbReference type="AlphaFoldDB" id="A0A8B6D774"/>
<gene>
    <name evidence="1" type="ORF">MGAL_10B008609</name>
</gene>
<comment type="caution">
    <text evidence="1">The sequence shown here is derived from an EMBL/GenBank/DDBJ whole genome shotgun (WGS) entry which is preliminary data.</text>
</comment>
<organism evidence="1 2">
    <name type="scientific">Mytilus galloprovincialis</name>
    <name type="common">Mediterranean mussel</name>
    <dbReference type="NCBI Taxonomy" id="29158"/>
    <lineage>
        <taxon>Eukaryota</taxon>
        <taxon>Metazoa</taxon>
        <taxon>Spiralia</taxon>
        <taxon>Lophotrochozoa</taxon>
        <taxon>Mollusca</taxon>
        <taxon>Bivalvia</taxon>
        <taxon>Autobranchia</taxon>
        <taxon>Pteriomorphia</taxon>
        <taxon>Mytilida</taxon>
        <taxon>Mytiloidea</taxon>
        <taxon>Mytilidae</taxon>
        <taxon>Mytilinae</taxon>
        <taxon>Mytilus</taxon>
    </lineage>
</organism>
<evidence type="ECO:0008006" key="3">
    <source>
        <dbReference type="Google" id="ProtNLM"/>
    </source>
</evidence>
<dbReference type="EMBL" id="UYJE01002920">
    <property type="protein sequence ID" value="VDI14935.1"/>
    <property type="molecule type" value="Genomic_DNA"/>
</dbReference>
<evidence type="ECO:0000313" key="1">
    <source>
        <dbReference type="EMBL" id="VDI14935.1"/>
    </source>
</evidence>
<sequence length="744" mass="85902">MDSDKRENYHRFCTLVVDNIKTSLVDLLELHLSLKNLSFEDFINQNQHAIFHLYNNRKCCQCKAGYIRNNKRVLCEVQLSILFDRSSVKPCHHPGKIIDFCCCKGRSNITTHVLDVTLAATLLANFCHDVFWYSCLSLQSMTLEDFLNQNKHQLFHLREVNSPCCQCSHGFIPPVNYPMIDLHEWNRMFNLHALACPLHRMIPSDLICTVSASPGIDVSDLNDNLTKTILEHCCSLRQTVDMLVRMRNKVYGHPNHDTLGHSDYIKYRNGVEDGIIAIACVCGNENITKHRLVVSERRPLDETSSKSLQSTMEALYVMQINLEKTCLEIKDGMQEKLSSKQSDEICTNRPDKDENTRRRNAVTLIEDLAAANEPLSKTKKALKKAFEVLSVIKVVDQRLSAIVSTVELILKIRHDKKLDDILKLVESKIDDELFYKFNGAKAFFVSKISFLTGVSIHEINENDIKFIEKNVEPFKEVEFMAELWARIDKEKKLGKRRNFSKLMKYTQEYIVLSVLRDITFTLYLRILDVSSNFHISGGVENIYYCQTENDRSLFQFLVEPLQDTLVYNFMYNASNWHVVNTLLEYYFPDQGNQNQLEYLCNGKYVIESLKFNGAFLYMADTAGTWLRLKKGETEKSIFTFSKKSIDGKTYFKMCSSKWDTYCAIIGWFNIWARGIDSDSENEGLFEIIKFKNKKDSNEDLYCFSPKDSRATFLIVNESGRVSGSQCPPCAESFFKIERRNSITT</sequence>
<dbReference type="Proteomes" id="UP000596742">
    <property type="component" value="Unassembled WGS sequence"/>
</dbReference>
<reference evidence="1" key="1">
    <citation type="submission" date="2018-11" db="EMBL/GenBank/DDBJ databases">
        <authorList>
            <person name="Alioto T."/>
            <person name="Alioto T."/>
        </authorList>
    </citation>
    <scope>NUCLEOTIDE SEQUENCE</scope>
</reference>
<name>A0A8B6D774_MYTGA</name>
<proteinExistence type="predicted"/>
<accession>A0A8B6D774</accession>
<protein>
    <recommendedName>
        <fullName evidence="3">DZIP3-like HEPN domain-containing protein</fullName>
    </recommendedName>
</protein>
<evidence type="ECO:0000313" key="2">
    <source>
        <dbReference type="Proteomes" id="UP000596742"/>
    </source>
</evidence>